<gene>
    <name evidence="1" type="ORF">L873DRAFT_1777382</name>
</gene>
<evidence type="ECO:0000313" key="2">
    <source>
        <dbReference type="Proteomes" id="UP000276215"/>
    </source>
</evidence>
<reference evidence="1 2" key="1">
    <citation type="journal article" date="2018" name="Nat. Ecol. Evol.">
        <title>Pezizomycetes genomes reveal the molecular basis of ectomycorrhizal truffle lifestyle.</title>
        <authorList>
            <person name="Murat C."/>
            <person name="Payen T."/>
            <person name="Noel B."/>
            <person name="Kuo A."/>
            <person name="Morin E."/>
            <person name="Chen J."/>
            <person name="Kohler A."/>
            <person name="Krizsan K."/>
            <person name="Balestrini R."/>
            <person name="Da Silva C."/>
            <person name="Montanini B."/>
            <person name="Hainaut M."/>
            <person name="Levati E."/>
            <person name="Barry K.W."/>
            <person name="Belfiori B."/>
            <person name="Cichocki N."/>
            <person name="Clum A."/>
            <person name="Dockter R.B."/>
            <person name="Fauchery L."/>
            <person name="Guy J."/>
            <person name="Iotti M."/>
            <person name="Le Tacon F."/>
            <person name="Lindquist E.A."/>
            <person name="Lipzen A."/>
            <person name="Malagnac F."/>
            <person name="Mello A."/>
            <person name="Molinier V."/>
            <person name="Miyauchi S."/>
            <person name="Poulain J."/>
            <person name="Riccioni C."/>
            <person name="Rubini A."/>
            <person name="Sitrit Y."/>
            <person name="Splivallo R."/>
            <person name="Traeger S."/>
            <person name="Wang M."/>
            <person name="Zifcakova L."/>
            <person name="Wipf D."/>
            <person name="Zambonelli A."/>
            <person name="Paolocci F."/>
            <person name="Nowrousian M."/>
            <person name="Ottonello S."/>
            <person name="Baldrian P."/>
            <person name="Spatafora J.W."/>
            <person name="Henrissat B."/>
            <person name="Nagy L.G."/>
            <person name="Aury J.M."/>
            <person name="Wincker P."/>
            <person name="Grigoriev I.V."/>
            <person name="Bonfante P."/>
            <person name="Martin F.M."/>
        </authorList>
    </citation>
    <scope>NUCLEOTIDE SEQUENCE [LARGE SCALE GENOMIC DNA]</scope>
    <source>
        <strain evidence="1 2">120613-1</strain>
    </source>
</reference>
<dbReference type="GO" id="GO:0003676">
    <property type="term" value="F:nucleic acid binding"/>
    <property type="evidence" value="ECO:0007669"/>
    <property type="project" value="InterPro"/>
</dbReference>
<dbReference type="InterPro" id="IPR036397">
    <property type="entry name" value="RNaseH_sf"/>
</dbReference>
<protein>
    <recommendedName>
        <fullName evidence="3">Tc1-like transposase DDE domain-containing protein</fullName>
    </recommendedName>
</protein>
<accession>A0A3N4J5K3</accession>
<evidence type="ECO:0008006" key="3">
    <source>
        <dbReference type="Google" id="ProtNLM"/>
    </source>
</evidence>
<proteinExistence type="predicted"/>
<sequence length="304" mass="34692">MISDFLLPCGCLTAESLSIEQCQYFNIPEHASKLFEFGSQNSSGYWSTEDIISHTLDTGIKMFEAVYPGYKALFLFDNASSHSSFAEDALRVQNMNLSGGGEQATMRNGYFLLKGTRTIQSMVYENGIPKGIEAVLQERGLWAARLRLECPKLQCEDCWARKRYKKCVKGSYCPAHKPQKGKKKDCRGSNFCSPGQLCDLCSVRRGCLLCTKKIYSCCARRILSLQYDFLNQKGKLQEMIEATGHTVLFYPKFHCELNWIEYYWGQVKCYTCDNCEYNYEGLKTVIFCSLSYGLKLNSTNIKYL</sequence>
<dbReference type="STRING" id="1336337.A0A3N4J5K3"/>
<organism evidence="1 2">
    <name type="scientific">Choiromyces venosus 120613-1</name>
    <dbReference type="NCBI Taxonomy" id="1336337"/>
    <lineage>
        <taxon>Eukaryota</taxon>
        <taxon>Fungi</taxon>
        <taxon>Dikarya</taxon>
        <taxon>Ascomycota</taxon>
        <taxon>Pezizomycotina</taxon>
        <taxon>Pezizomycetes</taxon>
        <taxon>Pezizales</taxon>
        <taxon>Tuberaceae</taxon>
        <taxon>Choiromyces</taxon>
    </lineage>
</organism>
<evidence type="ECO:0000313" key="1">
    <source>
        <dbReference type="EMBL" id="RPA93589.1"/>
    </source>
</evidence>
<dbReference type="Gene3D" id="3.30.420.10">
    <property type="entry name" value="Ribonuclease H-like superfamily/Ribonuclease H"/>
    <property type="match status" value="1"/>
</dbReference>
<dbReference type="PANTHER" id="PTHR35871">
    <property type="entry name" value="EXPRESSED PROTEIN"/>
    <property type="match status" value="1"/>
</dbReference>
<dbReference type="EMBL" id="ML120449">
    <property type="protein sequence ID" value="RPA93589.1"/>
    <property type="molecule type" value="Genomic_DNA"/>
</dbReference>
<name>A0A3N4J5K3_9PEZI</name>
<dbReference type="Proteomes" id="UP000276215">
    <property type="component" value="Unassembled WGS sequence"/>
</dbReference>
<dbReference type="OrthoDB" id="5401962at2759"/>
<dbReference type="PANTHER" id="PTHR35871:SF1">
    <property type="entry name" value="CXC1-LIKE CYSTEINE CLUSTER ASSOCIATED WITH KDZ TRANSPOSASES DOMAIN-CONTAINING PROTEIN"/>
    <property type="match status" value="1"/>
</dbReference>
<keyword evidence="2" id="KW-1185">Reference proteome</keyword>
<dbReference type="AlphaFoldDB" id="A0A3N4J5K3"/>